<sequence length="293" mass="32194">MLLLDLTLDQATQLLEALEAEVLGQILVDLALAGDLDLLDGDVERRGLAGEFLGAIVFREGDVERLFLAQLHADELVLEARDQATRAELDAHVGAGAAVERNAVAGLAYEVDGDEVTHLSGLVLGRIVPLLRLVGELLQLLVHRFIGDGHGQTLQLQRVDGRRRHGGQHFHLDGDDRVLARRIIVVQRDRGLHRGAQLLVGDQRLHAFLDRAVERVGGQRLAVHLAHQVHGHLAGTEAGHLHLRRDALHFGIDLGIDVLRRDGQRVGALQALVQRLDSLHIRPSILRNLTKNL</sequence>
<keyword evidence="2" id="KW-1185">Reference proteome</keyword>
<evidence type="ECO:0008006" key="3">
    <source>
        <dbReference type="Google" id="ProtNLM"/>
    </source>
</evidence>
<protein>
    <recommendedName>
        <fullName evidence="3">NAD-specific glutamate dehydrogenase</fullName>
    </recommendedName>
</protein>
<gene>
    <name evidence="1" type="ORF">WR25_18018</name>
</gene>
<evidence type="ECO:0000313" key="1">
    <source>
        <dbReference type="EMBL" id="PAV93180.1"/>
    </source>
</evidence>
<accession>A0A2A2M3Y9</accession>
<dbReference type="Proteomes" id="UP000218231">
    <property type="component" value="Unassembled WGS sequence"/>
</dbReference>
<comment type="caution">
    <text evidence="1">The sequence shown here is derived from an EMBL/GenBank/DDBJ whole genome shotgun (WGS) entry which is preliminary data.</text>
</comment>
<reference evidence="1 2" key="1">
    <citation type="journal article" date="2017" name="Curr. Biol.">
        <title>Genome architecture and evolution of a unichromosomal asexual nematode.</title>
        <authorList>
            <person name="Fradin H."/>
            <person name="Zegar C."/>
            <person name="Gutwein M."/>
            <person name="Lucas J."/>
            <person name="Kovtun M."/>
            <person name="Corcoran D."/>
            <person name="Baugh L.R."/>
            <person name="Kiontke K."/>
            <person name="Gunsalus K."/>
            <person name="Fitch D.H."/>
            <person name="Piano F."/>
        </authorList>
    </citation>
    <scope>NUCLEOTIDE SEQUENCE [LARGE SCALE GENOMIC DNA]</scope>
    <source>
        <strain evidence="1">PF1309</strain>
    </source>
</reference>
<dbReference type="AlphaFoldDB" id="A0A2A2M3Y9"/>
<proteinExistence type="predicted"/>
<evidence type="ECO:0000313" key="2">
    <source>
        <dbReference type="Proteomes" id="UP000218231"/>
    </source>
</evidence>
<organism evidence="1 2">
    <name type="scientific">Diploscapter pachys</name>
    <dbReference type="NCBI Taxonomy" id="2018661"/>
    <lineage>
        <taxon>Eukaryota</taxon>
        <taxon>Metazoa</taxon>
        <taxon>Ecdysozoa</taxon>
        <taxon>Nematoda</taxon>
        <taxon>Chromadorea</taxon>
        <taxon>Rhabditida</taxon>
        <taxon>Rhabditina</taxon>
        <taxon>Rhabditomorpha</taxon>
        <taxon>Rhabditoidea</taxon>
        <taxon>Rhabditidae</taxon>
        <taxon>Diploscapter</taxon>
    </lineage>
</organism>
<dbReference type="EMBL" id="LIAE01005649">
    <property type="protein sequence ID" value="PAV93180.1"/>
    <property type="molecule type" value="Genomic_DNA"/>
</dbReference>
<name>A0A2A2M3Y9_9BILA</name>